<sequence length="351" mass="37239">MKFNKVVSVLASAAMAASLLAAPAFAGETEASTEAGTEAEGDLIGAKGTQYKIAVVPKMTNIAWFQRMQDGVDEYNKETGSNVVYGGSAEGADQASYVEGLLAEDWDAICVVPFDSEALAPVLQKAKDQGIKVITHEAASMDASVRDVDVEAFQNADYGENFMKELGELTGGKGKYIQFVGALTSVSHNEWCDAAKALQEKEYPDMECVGRYETGDDTTSSYNQTKELLTANPDITAIEGSASTDVVGAAQAVEELGLAGKVAIVGTSMTSIAQQYVEDGTIASFSVWDPAEAGKAMICMAIAELDGTVDDSTMHLAASGYETVENVNKDGVYYGNARVDVTKDNMKDYNF</sequence>
<dbReference type="SUPFAM" id="SSF53822">
    <property type="entry name" value="Periplasmic binding protein-like I"/>
    <property type="match status" value="1"/>
</dbReference>
<evidence type="ECO:0000313" key="6">
    <source>
        <dbReference type="Proteomes" id="UP000481852"/>
    </source>
</evidence>
<keyword evidence="3" id="KW-0732">Signal</keyword>
<dbReference type="Gene3D" id="3.40.50.2300">
    <property type="match status" value="2"/>
</dbReference>
<name>A0A6L5XB56_9FIRM</name>
<dbReference type="Pfam" id="PF13407">
    <property type="entry name" value="Peripla_BP_4"/>
    <property type="match status" value="1"/>
</dbReference>
<dbReference type="AlphaFoldDB" id="A0A6L5XB56"/>
<comment type="similarity">
    <text evidence="2">Belongs to the bacterial solute-binding protein 2 family.</text>
</comment>
<evidence type="ECO:0000259" key="4">
    <source>
        <dbReference type="Pfam" id="PF13407"/>
    </source>
</evidence>
<protein>
    <submittedName>
        <fullName evidence="5">Substrate-binding domain-containing protein</fullName>
    </submittedName>
</protein>
<dbReference type="GO" id="GO:0030246">
    <property type="term" value="F:carbohydrate binding"/>
    <property type="evidence" value="ECO:0007669"/>
    <property type="project" value="TreeGrafter"/>
</dbReference>
<comment type="caution">
    <text evidence="5">The sequence shown here is derived from an EMBL/GenBank/DDBJ whole genome shotgun (WGS) entry which is preliminary data.</text>
</comment>
<dbReference type="Proteomes" id="UP000481852">
    <property type="component" value="Unassembled WGS sequence"/>
</dbReference>
<evidence type="ECO:0000256" key="1">
    <source>
        <dbReference type="ARBA" id="ARBA00004196"/>
    </source>
</evidence>
<dbReference type="InterPro" id="IPR050555">
    <property type="entry name" value="Bact_Solute-Bind_Prot2"/>
</dbReference>
<dbReference type="PANTHER" id="PTHR30036:SF7">
    <property type="entry name" value="ABC TRANSPORTER PERIPLASMIC-BINDING PROTEIN YPHF"/>
    <property type="match status" value="1"/>
</dbReference>
<dbReference type="EMBL" id="VULZ01000015">
    <property type="protein sequence ID" value="MSS15762.1"/>
    <property type="molecule type" value="Genomic_DNA"/>
</dbReference>
<feature type="chain" id="PRO_5026728735" evidence="3">
    <location>
        <begin position="27"/>
        <end position="351"/>
    </location>
</feature>
<feature type="signal peptide" evidence="3">
    <location>
        <begin position="1"/>
        <end position="26"/>
    </location>
</feature>
<evidence type="ECO:0000256" key="2">
    <source>
        <dbReference type="ARBA" id="ARBA00007639"/>
    </source>
</evidence>
<feature type="domain" description="Periplasmic binding protein" evidence="4">
    <location>
        <begin position="53"/>
        <end position="307"/>
    </location>
</feature>
<accession>A0A6L5XB56</accession>
<dbReference type="PANTHER" id="PTHR30036">
    <property type="entry name" value="D-XYLOSE-BINDING PERIPLASMIC PROTEIN"/>
    <property type="match status" value="1"/>
</dbReference>
<proteinExistence type="inferred from homology"/>
<dbReference type="RefSeq" id="WP_154526938.1">
    <property type="nucleotide sequence ID" value="NZ_JAQYJL010000007.1"/>
</dbReference>
<gene>
    <name evidence="5" type="ORF">FYJ35_12110</name>
</gene>
<dbReference type="InterPro" id="IPR028082">
    <property type="entry name" value="Peripla_BP_I"/>
</dbReference>
<organism evidence="5 6">
    <name type="scientific">Porcincola intestinalis</name>
    <dbReference type="NCBI Taxonomy" id="2606632"/>
    <lineage>
        <taxon>Bacteria</taxon>
        <taxon>Bacillati</taxon>
        <taxon>Bacillota</taxon>
        <taxon>Clostridia</taxon>
        <taxon>Lachnospirales</taxon>
        <taxon>Lachnospiraceae</taxon>
        <taxon>Porcincola</taxon>
    </lineage>
</organism>
<comment type="subcellular location">
    <subcellularLocation>
        <location evidence="1">Cell envelope</location>
    </subcellularLocation>
</comment>
<keyword evidence="6" id="KW-1185">Reference proteome</keyword>
<dbReference type="InterPro" id="IPR025997">
    <property type="entry name" value="SBP_2_dom"/>
</dbReference>
<evidence type="ECO:0000256" key="3">
    <source>
        <dbReference type="SAM" id="SignalP"/>
    </source>
</evidence>
<reference evidence="5 6" key="1">
    <citation type="submission" date="2019-08" db="EMBL/GenBank/DDBJ databases">
        <title>In-depth cultivation of the pig gut microbiome towards novel bacterial diversity and tailored functional studies.</title>
        <authorList>
            <person name="Wylensek D."/>
            <person name="Hitch T.C.A."/>
            <person name="Clavel T."/>
        </authorList>
    </citation>
    <scope>NUCLEOTIDE SEQUENCE [LARGE SCALE GENOMIC DNA]</scope>
    <source>
        <strain evidence="5 6">Oil+RF-744-WCA-WT-11</strain>
    </source>
</reference>
<dbReference type="GO" id="GO:0030288">
    <property type="term" value="C:outer membrane-bounded periplasmic space"/>
    <property type="evidence" value="ECO:0007669"/>
    <property type="project" value="TreeGrafter"/>
</dbReference>
<evidence type="ECO:0000313" key="5">
    <source>
        <dbReference type="EMBL" id="MSS15762.1"/>
    </source>
</evidence>